<accession>A0A4V3VLB3</accession>
<dbReference type="InterPro" id="IPR051100">
    <property type="entry name" value="DnaJ_subfamily_B/C"/>
</dbReference>
<dbReference type="InterPro" id="IPR036869">
    <property type="entry name" value="J_dom_sf"/>
</dbReference>
<gene>
    <name evidence="4" type="ORF">D8Y22_10335</name>
</gene>
<dbReference type="SMART" id="SM00271">
    <property type="entry name" value="DnaJ"/>
    <property type="match status" value="1"/>
</dbReference>
<evidence type="ECO:0000313" key="5">
    <source>
        <dbReference type="Proteomes" id="UP000318864"/>
    </source>
</evidence>
<dbReference type="PROSITE" id="PS50076">
    <property type="entry name" value="DNAJ_2"/>
    <property type="match status" value="1"/>
</dbReference>
<organism evidence="4 5">
    <name type="scientific">Salinadaptatus halalkaliphilus</name>
    <dbReference type="NCBI Taxonomy" id="2419781"/>
    <lineage>
        <taxon>Archaea</taxon>
        <taxon>Methanobacteriati</taxon>
        <taxon>Methanobacteriota</taxon>
        <taxon>Stenosarchaea group</taxon>
        <taxon>Halobacteria</taxon>
        <taxon>Halobacteriales</taxon>
        <taxon>Natrialbaceae</taxon>
        <taxon>Salinadaptatus</taxon>
    </lineage>
</organism>
<keyword evidence="5" id="KW-1185">Reference proteome</keyword>
<feature type="transmembrane region" description="Helical" evidence="2">
    <location>
        <begin position="286"/>
        <end position="305"/>
    </location>
</feature>
<evidence type="ECO:0000259" key="3">
    <source>
        <dbReference type="PROSITE" id="PS50076"/>
    </source>
</evidence>
<dbReference type="PANTHER" id="PTHR43908">
    <property type="entry name" value="AT29763P-RELATED"/>
    <property type="match status" value="1"/>
</dbReference>
<feature type="compositionally biased region" description="Low complexity" evidence="1">
    <location>
        <begin position="79"/>
        <end position="99"/>
    </location>
</feature>
<feature type="region of interest" description="Disordered" evidence="1">
    <location>
        <begin position="78"/>
        <end position="183"/>
    </location>
</feature>
<feature type="domain" description="J" evidence="3">
    <location>
        <begin position="4"/>
        <end position="68"/>
    </location>
</feature>
<dbReference type="PANTHER" id="PTHR43908:SF3">
    <property type="entry name" value="AT29763P-RELATED"/>
    <property type="match status" value="1"/>
</dbReference>
<evidence type="ECO:0000256" key="1">
    <source>
        <dbReference type="SAM" id="MobiDB-lite"/>
    </source>
</evidence>
<feature type="region of interest" description="Disordered" evidence="1">
    <location>
        <begin position="29"/>
        <end position="49"/>
    </location>
</feature>
<dbReference type="SUPFAM" id="SSF46565">
    <property type="entry name" value="Chaperone J-domain"/>
    <property type="match status" value="1"/>
</dbReference>
<name>A0A4V3VLB3_9EURY</name>
<dbReference type="RefSeq" id="WP_141464656.1">
    <property type="nucleotide sequence ID" value="NZ_RBZW01000022.1"/>
</dbReference>
<dbReference type="AlphaFoldDB" id="A0A4V3VLB3"/>
<feature type="transmembrane region" description="Helical" evidence="2">
    <location>
        <begin position="229"/>
        <end position="250"/>
    </location>
</feature>
<evidence type="ECO:0000256" key="2">
    <source>
        <dbReference type="SAM" id="Phobius"/>
    </source>
</evidence>
<feature type="transmembrane region" description="Helical" evidence="2">
    <location>
        <begin position="255"/>
        <end position="274"/>
    </location>
</feature>
<dbReference type="OrthoDB" id="11397at2157"/>
<comment type="caution">
    <text evidence="4">The sequence shown here is derived from an EMBL/GenBank/DDBJ whole genome shotgun (WGS) entry which is preliminary data.</text>
</comment>
<proteinExistence type="predicted"/>
<dbReference type="GO" id="GO:0071218">
    <property type="term" value="P:cellular response to misfolded protein"/>
    <property type="evidence" value="ECO:0007669"/>
    <property type="project" value="TreeGrafter"/>
</dbReference>
<dbReference type="EMBL" id="RBZW01000022">
    <property type="protein sequence ID" value="THE65037.1"/>
    <property type="molecule type" value="Genomic_DNA"/>
</dbReference>
<keyword evidence="2" id="KW-1133">Transmembrane helix</keyword>
<dbReference type="Proteomes" id="UP000318864">
    <property type="component" value="Unassembled WGS sequence"/>
</dbReference>
<keyword evidence="2" id="KW-0472">Membrane</keyword>
<protein>
    <submittedName>
        <fullName evidence="4">J domain-containing protein</fullName>
    </submittedName>
</protein>
<keyword evidence="2" id="KW-0812">Transmembrane</keyword>
<dbReference type="PRINTS" id="PR00625">
    <property type="entry name" value="JDOMAIN"/>
</dbReference>
<evidence type="ECO:0000313" key="4">
    <source>
        <dbReference type="EMBL" id="THE65037.1"/>
    </source>
</evidence>
<dbReference type="CDD" id="cd06257">
    <property type="entry name" value="DnaJ"/>
    <property type="match status" value="1"/>
</dbReference>
<feature type="compositionally biased region" description="Low complexity" evidence="1">
    <location>
        <begin position="125"/>
        <end position="134"/>
    </location>
</feature>
<dbReference type="InterPro" id="IPR001623">
    <property type="entry name" value="DnaJ_domain"/>
</dbReference>
<sequence length="307" mass="33984">MAESYYDVLEIDPDASRDEIQAAYRDRVLETHPDHNDAPNATEQFQRVARAKSVLTDGTERARYDRLGHDAYVRLAQYDGDSSSTGNDSSGESPSAGRSTTRRTEATSSAATERRTESAQDRSRTTTSRTASTRTTDRQQQRATTQKRQSRSFDADGTSSQDPTHERRRSADTPAEGDESAEFRYSVHDWDGEIDLEWEGQPLSHTTAVTMGCLWVLYPVLVTSSLTTLFPTVVNAILAACTLSIVAYVLLRPRIAAAVFGTWSLAFAVGMGQFDLAEPTSLRGLLALGFVWIPFGYALGLWWTLRP</sequence>
<reference evidence="4 5" key="1">
    <citation type="submission" date="2018-10" db="EMBL/GenBank/DDBJ databases">
        <title>Natronolimnobius sp. XQ-INN 246 isolated from Inner Mongolia Autonomous Region of China.</title>
        <authorList>
            <person name="Xue Q."/>
        </authorList>
    </citation>
    <scope>NUCLEOTIDE SEQUENCE [LARGE SCALE GENOMIC DNA]</scope>
    <source>
        <strain evidence="4 5">XQ-INN 246</strain>
    </source>
</reference>
<dbReference type="Gene3D" id="1.10.287.110">
    <property type="entry name" value="DnaJ domain"/>
    <property type="match status" value="1"/>
</dbReference>
<dbReference type="GO" id="GO:0030544">
    <property type="term" value="F:Hsp70 protein binding"/>
    <property type="evidence" value="ECO:0007669"/>
    <property type="project" value="TreeGrafter"/>
</dbReference>
<feature type="compositionally biased region" description="Basic and acidic residues" evidence="1">
    <location>
        <begin position="112"/>
        <end position="124"/>
    </location>
</feature>
<dbReference type="Pfam" id="PF00226">
    <property type="entry name" value="DnaJ"/>
    <property type="match status" value="1"/>
</dbReference>